<feature type="domain" description="TonB-dependent receptor plug" evidence="14">
    <location>
        <begin position="230"/>
        <end position="359"/>
    </location>
</feature>
<evidence type="ECO:0000256" key="9">
    <source>
        <dbReference type="ARBA" id="ARBA00023136"/>
    </source>
</evidence>
<keyword evidence="10 11" id="KW-0998">Cell outer membrane</keyword>
<evidence type="ECO:0000256" key="2">
    <source>
        <dbReference type="ARBA" id="ARBA00022448"/>
    </source>
</evidence>
<dbReference type="EMBL" id="CP015402">
    <property type="protein sequence ID" value="ANU64828.2"/>
    <property type="molecule type" value="Genomic_DNA"/>
</dbReference>
<dbReference type="InterPro" id="IPR023997">
    <property type="entry name" value="TonB-dep_OMP_SusC/RagA_CS"/>
</dbReference>
<organism evidence="15 16">
    <name type="scientific">Muribaculum intestinale</name>
    <dbReference type="NCBI Taxonomy" id="1796646"/>
    <lineage>
        <taxon>Bacteria</taxon>
        <taxon>Pseudomonadati</taxon>
        <taxon>Bacteroidota</taxon>
        <taxon>Bacteroidia</taxon>
        <taxon>Bacteroidales</taxon>
        <taxon>Muribaculaceae</taxon>
        <taxon>Muribaculum</taxon>
    </lineage>
</organism>
<dbReference type="InterPro" id="IPR037066">
    <property type="entry name" value="Plug_dom_sf"/>
</dbReference>
<dbReference type="GO" id="GO:0006826">
    <property type="term" value="P:iron ion transport"/>
    <property type="evidence" value="ECO:0007669"/>
    <property type="project" value="UniProtKB-KW"/>
</dbReference>
<sequence>MTANYKFCGITRRLSQIRAKALIAASIIAMSASSPLSVAAALPRVSINANDITVKQLLHDIESKCNYTFAYSDGAGLPTSKRVTLHATDRPIDEILAEVLPGADVEIKGTTIMLTPAKAAPETSKSGSAKTPKANKKTVTGRVVDDSGEPIIGATVMQKGTNNGTSTDIDGNFTLSISGKNPTLVARYVGCEPKEIKAAPGTSVNITLDQSGVKLNDVVVTALGISREQKSLGYAVSKVSSEDLNNTVSGNWLNSMNGKVAGLSMTSAGSGPLGSMRVVLRGEQSLNYGANEALFVVDGVPITSGDAGTGSGASFSNSDAPIDFGNGASEINPEDVESVTVLKGPAATALYGSRAANGAIVITTKSGKAEKGVGVTLNSSITWEKAGYYPEFQGVYGPGADGGFAPYAFWRFKNIDVPEGFPAKANGSRMSYGEAYSADKLRSQYNSYNPVTGEWTLTPFVYADDWFTGFMETGVTYRNNITVSSNNGKGTSARLSITDTRNDWILPNTGYKNQTVSVALNTKMNKWMKLQARVNYLHKSSDNLPVQGYSNQSPFYMLIWGNTNISPAQYREEYFGGKCTLENYSGDRYDGKAMVGSMGNAKPVNPYRQMYEATNAINKDRVYGNVALNIAFPVKGLTLDLRAGTDISVDWRQQKKPFRSPDYDRGFYREQNNRDIETNLDFMLRYVNNKLVGKRLGLNAAFGGNSMIRRVFRNSVTLKNLGEEGIYNTTNLPDGEFARPYNWRSHKVVNSFYGFVNLSWDDTYYLDLTARNDWSSALGRGNWSFFYPSVSASVLLDNALKLHDSAPWIDMLKIRGSWANVGNDTNPYTLTDTYASSSSYPSSSLLPTTAANYFIKPENVESWEIGIESMFLHNRFGVDVAFYNSSTTNQIVSAVADMITGVSARKMNAGEIRNRGVEIALHVIPVQTRNFTWSFDINWSRNWNKLVSLDKDWDPSAAFIQNDGAGGSYASIRSYVGEEMGWIYGKGYKRAPQGATYTDANGNVVDCSGMKIIDASNGIPLLDDAADTRIAKVNPTWRGGMTHSFRYRDFTLGLTFSAQMGGHAFSHTNAVLSYMGKLTNSLEGRYDGLTVEGVVATENADGSITYTPNTRPVASVIDYYQKAKYIRNNAEEHTFKTDFFKLGEARLDYSLPRKICRKLRVVQGAAIGVYATNIFCITDWPQFDPEAAGTMNGTNIVNGLEMGALPMTRTYGFNIKLSF</sequence>
<dbReference type="KEGG" id="pary:A4V02_09400"/>
<keyword evidence="9 11" id="KW-0472">Membrane</keyword>
<keyword evidence="5 11" id="KW-0812">Transmembrane</keyword>
<dbReference type="InterPro" id="IPR008969">
    <property type="entry name" value="CarboxyPept-like_regulatory"/>
</dbReference>
<dbReference type="Gene3D" id="2.60.40.1120">
    <property type="entry name" value="Carboxypeptidase-like, regulatory domain"/>
    <property type="match status" value="1"/>
</dbReference>
<keyword evidence="6" id="KW-0408">Iron</keyword>
<evidence type="ECO:0000256" key="5">
    <source>
        <dbReference type="ARBA" id="ARBA00022692"/>
    </source>
</evidence>
<evidence type="ECO:0000313" key="16">
    <source>
        <dbReference type="Proteomes" id="UP000186351"/>
    </source>
</evidence>
<dbReference type="InterPro" id="IPR039426">
    <property type="entry name" value="TonB-dep_rcpt-like"/>
</dbReference>
<dbReference type="OrthoDB" id="9768177at2"/>
<dbReference type="InterPro" id="IPR036942">
    <property type="entry name" value="Beta-barrel_TonB_sf"/>
</dbReference>
<dbReference type="InterPro" id="IPR023996">
    <property type="entry name" value="TonB-dep_OMP_SusC/RagA"/>
</dbReference>
<dbReference type="Proteomes" id="UP000186351">
    <property type="component" value="Chromosome"/>
</dbReference>
<proteinExistence type="inferred from homology"/>
<keyword evidence="3 11" id="KW-1134">Transmembrane beta strand</keyword>
<dbReference type="STRING" id="1796646.A4V02_09400"/>
<dbReference type="GO" id="GO:0009279">
    <property type="term" value="C:cell outer membrane"/>
    <property type="evidence" value="ECO:0007669"/>
    <property type="project" value="UniProtKB-SubCell"/>
</dbReference>
<reference evidence="16" key="1">
    <citation type="submission" date="2016-04" db="EMBL/GenBank/DDBJ databases">
        <title>Complete Genome Sequences of Twelve Strains of a Stable Defined Moderately Diverse Mouse Microbiota 2 (sDMDMm2).</title>
        <authorList>
            <person name="Uchimura Y."/>
            <person name="Wyss M."/>
            <person name="Brugiroux S."/>
            <person name="Limenitakis J.P."/>
            <person name="Stecher B."/>
            <person name="McCoy K.D."/>
            <person name="Macpherson A.J."/>
        </authorList>
    </citation>
    <scope>NUCLEOTIDE SEQUENCE [LARGE SCALE GENOMIC DNA]</scope>
    <source>
        <strain evidence="16">YL27</strain>
    </source>
</reference>
<dbReference type="SUPFAM" id="SSF56935">
    <property type="entry name" value="Porins"/>
    <property type="match status" value="1"/>
</dbReference>
<evidence type="ECO:0000256" key="1">
    <source>
        <dbReference type="ARBA" id="ARBA00004571"/>
    </source>
</evidence>
<dbReference type="Gene3D" id="2.40.170.20">
    <property type="entry name" value="TonB-dependent receptor, beta-barrel domain"/>
    <property type="match status" value="1"/>
</dbReference>
<keyword evidence="2 11" id="KW-0813">Transport</keyword>
<feature type="signal peptide" evidence="13">
    <location>
        <begin position="1"/>
        <end position="40"/>
    </location>
</feature>
<evidence type="ECO:0000256" key="7">
    <source>
        <dbReference type="ARBA" id="ARBA00023065"/>
    </source>
</evidence>
<evidence type="ECO:0000256" key="3">
    <source>
        <dbReference type="ARBA" id="ARBA00022452"/>
    </source>
</evidence>
<evidence type="ECO:0000256" key="4">
    <source>
        <dbReference type="ARBA" id="ARBA00022496"/>
    </source>
</evidence>
<name>A0A1B1SDB3_9BACT</name>
<protein>
    <recommendedName>
        <fullName evidence="14">TonB-dependent receptor plug domain-containing protein</fullName>
    </recommendedName>
</protein>
<dbReference type="PROSITE" id="PS52016">
    <property type="entry name" value="TONB_DEPENDENT_REC_3"/>
    <property type="match status" value="1"/>
</dbReference>
<feature type="chain" id="PRO_5013266606" description="TonB-dependent receptor plug domain-containing protein" evidence="13">
    <location>
        <begin position="41"/>
        <end position="1219"/>
    </location>
</feature>
<dbReference type="PANTHER" id="PTHR32552:SF81">
    <property type="entry name" value="TONB-DEPENDENT OUTER MEMBRANE RECEPTOR"/>
    <property type="match status" value="1"/>
</dbReference>
<dbReference type="Pfam" id="PF13715">
    <property type="entry name" value="CarbopepD_reg_2"/>
    <property type="match status" value="1"/>
</dbReference>
<dbReference type="PANTHER" id="PTHR32552">
    <property type="entry name" value="FERRICHROME IRON RECEPTOR-RELATED"/>
    <property type="match status" value="1"/>
</dbReference>
<dbReference type="GeneID" id="65537082"/>
<keyword evidence="8" id="KW-0798">TonB box</keyword>
<keyword evidence="16" id="KW-1185">Reference proteome</keyword>
<dbReference type="InterPro" id="IPR012910">
    <property type="entry name" value="Plug_dom"/>
</dbReference>
<accession>A0A1B1SDB3</accession>
<accession>A0A1Z2XHS8</accession>
<evidence type="ECO:0000256" key="6">
    <source>
        <dbReference type="ARBA" id="ARBA00023004"/>
    </source>
</evidence>
<evidence type="ECO:0000256" key="13">
    <source>
        <dbReference type="SAM" id="SignalP"/>
    </source>
</evidence>
<dbReference type="RefSeq" id="WP_084274075.1">
    <property type="nucleotide sequence ID" value="NZ_CAJTAP010000003.1"/>
</dbReference>
<comment type="similarity">
    <text evidence="11">Belongs to the TonB-dependent receptor family.</text>
</comment>
<keyword evidence="7" id="KW-0406">Ion transport</keyword>
<evidence type="ECO:0000313" key="15">
    <source>
        <dbReference type="EMBL" id="ANU64828.2"/>
    </source>
</evidence>
<dbReference type="AlphaFoldDB" id="A0A1B1SDB3"/>
<evidence type="ECO:0000256" key="10">
    <source>
        <dbReference type="ARBA" id="ARBA00023237"/>
    </source>
</evidence>
<comment type="subcellular location">
    <subcellularLocation>
        <location evidence="1 11">Cell outer membrane</location>
        <topology evidence="1 11">Multi-pass membrane protein</topology>
    </subcellularLocation>
</comment>
<gene>
    <name evidence="15" type="ORF">A4V02_09400</name>
</gene>
<evidence type="ECO:0000256" key="11">
    <source>
        <dbReference type="PROSITE-ProRule" id="PRU01360"/>
    </source>
</evidence>
<dbReference type="Gene3D" id="2.170.130.10">
    <property type="entry name" value="TonB-dependent receptor, plug domain"/>
    <property type="match status" value="1"/>
</dbReference>
<keyword evidence="13" id="KW-0732">Signal</keyword>
<dbReference type="Pfam" id="PF07715">
    <property type="entry name" value="Plug"/>
    <property type="match status" value="1"/>
</dbReference>
<dbReference type="NCBIfam" id="TIGR04057">
    <property type="entry name" value="SusC_RagA_signa"/>
    <property type="match status" value="1"/>
</dbReference>
<evidence type="ECO:0000256" key="12">
    <source>
        <dbReference type="SAM" id="MobiDB-lite"/>
    </source>
</evidence>
<dbReference type="NCBIfam" id="TIGR04056">
    <property type="entry name" value="OMP_RagA_SusC"/>
    <property type="match status" value="1"/>
</dbReference>
<evidence type="ECO:0000256" key="8">
    <source>
        <dbReference type="ARBA" id="ARBA00023077"/>
    </source>
</evidence>
<evidence type="ECO:0000259" key="14">
    <source>
        <dbReference type="Pfam" id="PF07715"/>
    </source>
</evidence>
<feature type="region of interest" description="Disordered" evidence="12">
    <location>
        <begin position="119"/>
        <end position="140"/>
    </location>
</feature>
<dbReference type="SUPFAM" id="SSF49464">
    <property type="entry name" value="Carboxypeptidase regulatory domain-like"/>
    <property type="match status" value="1"/>
</dbReference>
<keyword evidence="4" id="KW-0410">Iron transport</keyword>